<accession>A0A0D8BHD1</accession>
<proteinExistence type="predicted"/>
<evidence type="ECO:0000256" key="1">
    <source>
        <dbReference type="SAM" id="MobiDB-lite"/>
    </source>
</evidence>
<reference evidence="3" key="1">
    <citation type="submission" date="2015-02" db="EMBL/GenBank/DDBJ databases">
        <title>Draft Genome of Frankia sp. CpI1-S.</title>
        <authorList>
            <person name="Oshone R.T."/>
            <person name="Ngom M."/>
            <person name="Ghodhbane-Gtari F."/>
            <person name="Gtari M."/>
            <person name="Morris K."/>
            <person name="Thomas K."/>
            <person name="Sen A."/>
            <person name="Tisa L.S."/>
        </authorList>
    </citation>
    <scope>NUCLEOTIDE SEQUENCE [LARGE SCALE GENOMIC DNA]</scope>
    <source>
        <strain evidence="3">CpI1-S</strain>
    </source>
</reference>
<feature type="region of interest" description="Disordered" evidence="1">
    <location>
        <begin position="50"/>
        <end position="72"/>
    </location>
</feature>
<organism evidence="2 3">
    <name type="scientific">Frankia torreyi</name>
    <dbReference type="NCBI Taxonomy" id="1856"/>
    <lineage>
        <taxon>Bacteria</taxon>
        <taxon>Bacillati</taxon>
        <taxon>Actinomycetota</taxon>
        <taxon>Actinomycetes</taxon>
        <taxon>Frankiales</taxon>
        <taxon>Frankiaceae</taxon>
        <taxon>Frankia</taxon>
    </lineage>
</organism>
<protein>
    <submittedName>
        <fullName evidence="2">Uncharacterized protein</fullName>
    </submittedName>
</protein>
<feature type="compositionally biased region" description="Low complexity" evidence="1">
    <location>
        <begin position="63"/>
        <end position="72"/>
    </location>
</feature>
<dbReference type="RefSeq" id="WP_044884561.1">
    <property type="nucleotide sequence ID" value="NZ_JYFN01000011.1"/>
</dbReference>
<name>A0A0D8BHD1_9ACTN</name>
<dbReference type="AlphaFoldDB" id="A0A0D8BHD1"/>
<evidence type="ECO:0000313" key="3">
    <source>
        <dbReference type="Proteomes" id="UP000032545"/>
    </source>
</evidence>
<dbReference type="EMBL" id="JYFN01000011">
    <property type="protein sequence ID" value="KJE23688.1"/>
    <property type="molecule type" value="Genomic_DNA"/>
</dbReference>
<reference evidence="2 3" key="2">
    <citation type="journal article" date="2016" name="Genome Announc.">
        <title>Permanent Draft Genome Sequences for Two Variants of Frankia sp. Strain CpI1, the First Frankia Strain Isolated from Root Nodules of Comptonia peregrina.</title>
        <authorList>
            <person name="Oshone R."/>
            <person name="Hurst S.G.IV."/>
            <person name="Abebe-Akele F."/>
            <person name="Simpson S."/>
            <person name="Morris K."/>
            <person name="Thomas W.K."/>
            <person name="Tisa L.S."/>
        </authorList>
    </citation>
    <scope>NUCLEOTIDE SEQUENCE [LARGE SCALE GENOMIC DNA]</scope>
    <source>
        <strain evidence="3">CpI1-S</strain>
    </source>
</reference>
<dbReference type="PATRIC" id="fig|1502723.3.peg.601"/>
<gene>
    <name evidence="2" type="ORF">FF36_01873</name>
</gene>
<evidence type="ECO:0000313" key="2">
    <source>
        <dbReference type="EMBL" id="KJE23688.1"/>
    </source>
</evidence>
<sequence>MAEIDNPVRGPATLRYWADALDPAGDLDEDTRTLLASRCRTKWMATVGRLGGQAGKGRRRTTAPEAPAAEAA</sequence>
<dbReference type="Proteomes" id="UP000032545">
    <property type="component" value="Unassembled WGS sequence"/>
</dbReference>
<comment type="caution">
    <text evidence="2">The sequence shown here is derived from an EMBL/GenBank/DDBJ whole genome shotgun (WGS) entry which is preliminary data.</text>
</comment>
<keyword evidence="3" id="KW-1185">Reference proteome</keyword>